<name>A0ABS9MNA2_9BURK</name>
<accession>A0ABS9MNA2</accession>
<protein>
    <submittedName>
        <fullName evidence="1">Uncharacterized protein</fullName>
    </submittedName>
</protein>
<keyword evidence="2" id="KW-1185">Reference proteome</keyword>
<dbReference type="Proteomes" id="UP001297600">
    <property type="component" value="Unassembled WGS sequence"/>
</dbReference>
<evidence type="ECO:0000313" key="1">
    <source>
        <dbReference type="EMBL" id="MCG5030093.1"/>
    </source>
</evidence>
<sequence length="175" mass="18969">METKDQGAALPALLSAQLTGSPARLPGGAGLEADGRALLADGTVTPFRVRVSRYEERVQLLAPEDLPADLRPEALEEELLELVQGDLQWLRRAAIHKSPEPLPPPRGAAAGVKLSGIELEDAVEELRSELTARTLALASGIEEEESDAYFDEPAAWDENDAERALEAEKEYSEED</sequence>
<dbReference type="EMBL" id="JAKNCT010000001">
    <property type="protein sequence ID" value="MCG5030093.1"/>
    <property type="molecule type" value="Genomic_DNA"/>
</dbReference>
<evidence type="ECO:0000313" key="2">
    <source>
        <dbReference type="Proteomes" id="UP001297600"/>
    </source>
</evidence>
<proteinExistence type="predicted"/>
<reference evidence="1 2" key="1">
    <citation type="submission" date="2022-02" db="EMBL/GenBank/DDBJ databases">
        <title>Mesosutterella porci, a novel member of the family Sutterellaceae from pig feces.</title>
        <authorList>
            <person name="Wylensek D."/>
            <person name="Clavel T."/>
        </authorList>
    </citation>
    <scope>NUCLEOTIDE SEQUENCE [LARGE SCALE GENOMIC DNA]</scope>
    <source>
        <strain evidence="2">oilRF-744-wt-GAM-9</strain>
    </source>
</reference>
<dbReference type="RefSeq" id="WP_237977748.1">
    <property type="nucleotide sequence ID" value="NZ_JAKNCT010000001.1"/>
</dbReference>
<organism evidence="1 2">
    <name type="scientific">Mesosutterella porci</name>
    <dbReference type="NCBI Taxonomy" id="2915351"/>
    <lineage>
        <taxon>Bacteria</taxon>
        <taxon>Pseudomonadati</taxon>
        <taxon>Pseudomonadota</taxon>
        <taxon>Betaproteobacteria</taxon>
        <taxon>Burkholderiales</taxon>
        <taxon>Sutterellaceae</taxon>
        <taxon>Mesosutterella</taxon>
    </lineage>
</organism>
<gene>
    <name evidence="1" type="ORF">MAF45_01310</name>
</gene>
<comment type="caution">
    <text evidence="1">The sequence shown here is derived from an EMBL/GenBank/DDBJ whole genome shotgun (WGS) entry which is preliminary data.</text>
</comment>